<sequence>MNQKDYKVISEIIDKCYAPTTEAEQLKKNVAHKLANYFDRESMNGTVKEALAFNRQQFLKDCGVK</sequence>
<organism evidence="1">
    <name type="scientific">marine sediment metagenome</name>
    <dbReference type="NCBI Taxonomy" id="412755"/>
    <lineage>
        <taxon>unclassified sequences</taxon>
        <taxon>metagenomes</taxon>
        <taxon>ecological metagenomes</taxon>
    </lineage>
</organism>
<comment type="caution">
    <text evidence="1">The sequence shown here is derived from an EMBL/GenBank/DDBJ whole genome shotgun (WGS) entry which is preliminary data.</text>
</comment>
<accession>A0A0F9CTP5</accession>
<dbReference type="EMBL" id="LAZR01031838">
    <property type="protein sequence ID" value="KKL52589.1"/>
    <property type="molecule type" value="Genomic_DNA"/>
</dbReference>
<proteinExistence type="predicted"/>
<reference evidence="1" key="1">
    <citation type="journal article" date="2015" name="Nature">
        <title>Complex archaea that bridge the gap between prokaryotes and eukaryotes.</title>
        <authorList>
            <person name="Spang A."/>
            <person name="Saw J.H."/>
            <person name="Jorgensen S.L."/>
            <person name="Zaremba-Niedzwiedzka K."/>
            <person name="Martijn J."/>
            <person name="Lind A.E."/>
            <person name="van Eijk R."/>
            <person name="Schleper C."/>
            <person name="Guy L."/>
            <person name="Ettema T.J."/>
        </authorList>
    </citation>
    <scope>NUCLEOTIDE SEQUENCE</scope>
</reference>
<dbReference type="AlphaFoldDB" id="A0A0F9CTP5"/>
<name>A0A0F9CTP5_9ZZZZ</name>
<evidence type="ECO:0000313" key="1">
    <source>
        <dbReference type="EMBL" id="KKL52589.1"/>
    </source>
</evidence>
<gene>
    <name evidence="1" type="ORF">LCGC14_2283970</name>
</gene>
<protein>
    <submittedName>
        <fullName evidence="1">Uncharacterized protein</fullName>
    </submittedName>
</protein>